<reference evidence="6 7" key="1">
    <citation type="submission" date="2024-07" db="EMBL/GenBank/DDBJ databases">
        <authorList>
            <person name="Thanompreechachai J."/>
            <person name="Duangmal K."/>
        </authorList>
    </citation>
    <scope>NUCLEOTIDE SEQUENCE [LARGE SCALE GENOMIC DNA]</scope>
    <source>
        <strain evidence="6 7">TBRC 1896</strain>
    </source>
</reference>
<gene>
    <name evidence="6" type="ORF">AB2L28_14895</name>
</gene>
<sequence>MPTTSGARRAGVQRSRQALLDAAAAAFVENGVQAPVRDIAGRAGVGVGTVYRHFPTRADLVGAVYRHQVQECTALAAALRRQPLPPGEALDRWIAAFVDFLTTKHGLGEALLSDDPGLANLHSLVLDELVPACASLLDAAQRVGEVDARLDALTLLRAVGNLSLPGPGYGRAEAGQMVARLLAGCRTAAPRVD</sequence>
<evidence type="ECO:0000313" key="7">
    <source>
        <dbReference type="Proteomes" id="UP001566476"/>
    </source>
</evidence>
<protein>
    <submittedName>
        <fullName evidence="6">TetR/AcrR family transcriptional regulator</fullName>
    </submittedName>
</protein>
<dbReference type="InterPro" id="IPR036271">
    <property type="entry name" value="Tet_transcr_reg_TetR-rel_C_sf"/>
</dbReference>
<comment type="caution">
    <text evidence="6">The sequence shown here is derived from an EMBL/GenBank/DDBJ whole genome shotgun (WGS) entry which is preliminary data.</text>
</comment>
<evidence type="ECO:0000313" key="6">
    <source>
        <dbReference type="EMBL" id="MEZ0493524.1"/>
    </source>
</evidence>
<keyword evidence="2 4" id="KW-0238">DNA-binding</keyword>
<dbReference type="InterPro" id="IPR050109">
    <property type="entry name" value="HTH-type_TetR-like_transc_reg"/>
</dbReference>
<keyword evidence="3" id="KW-0804">Transcription</keyword>
<dbReference type="PANTHER" id="PTHR30055:SF234">
    <property type="entry name" value="HTH-TYPE TRANSCRIPTIONAL REGULATOR BETI"/>
    <property type="match status" value="1"/>
</dbReference>
<proteinExistence type="predicted"/>
<evidence type="ECO:0000256" key="4">
    <source>
        <dbReference type="PROSITE-ProRule" id="PRU00335"/>
    </source>
</evidence>
<dbReference type="InterPro" id="IPR009057">
    <property type="entry name" value="Homeodomain-like_sf"/>
</dbReference>
<dbReference type="RefSeq" id="WP_370719761.1">
    <property type="nucleotide sequence ID" value="NZ_JBGGTQ010000006.1"/>
</dbReference>
<feature type="DNA-binding region" description="H-T-H motif" evidence="4">
    <location>
        <begin position="35"/>
        <end position="54"/>
    </location>
</feature>
<dbReference type="Gene3D" id="1.10.357.10">
    <property type="entry name" value="Tetracycline Repressor, domain 2"/>
    <property type="match status" value="1"/>
</dbReference>
<keyword evidence="1" id="KW-0805">Transcription regulation</keyword>
<evidence type="ECO:0000256" key="2">
    <source>
        <dbReference type="ARBA" id="ARBA00023125"/>
    </source>
</evidence>
<evidence type="ECO:0000256" key="1">
    <source>
        <dbReference type="ARBA" id="ARBA00023015"/>
    </source>
</evidence>
<dbReference type="SUPFAM" id="SSF48498">
    <property type="entry name" value="Tetracyclin repressor-like, C-terminal domain"/>
    <property type="match status" value="1"/>
</dbReference>
<keyword evidence="7" id="KW-1185">Reference proteome</keyword>
<dbReference type="Pfam" id="PF21597">
    <property type="entry name" value="TetR_C_43"/>
    <property type="match status" value="1"/>
</dbReference>
<dbReference type="PROSITE" id="PS50977">
    <property type="entry name" value="HTH_TETR_2"/>
    <property type="match status" value="1"/>
</dbReference>
<dbReference type="EMBL" id="JBGGTQ010000006">
    <property type="protein sequence ID" value="MEZ0493524.1"/>
    <property type="molecule type" value="Genomic_DNA"/>
</dbReference>
<feature type="domain" description="HTH tetR-type" evidence="5">
    <location>
        <begin position="13"/>
        <end position="72"/>
    </location>
</feature>
<evidence type="ECO:0000256" key="3">
    <source>
        <dbReference type="ARBA" id="ARBA00023163"/>
    </source>
</evidence>
<dbReference type="InterPro" id="IPR049445">
    <property type="entry name" value="TetR_SbtR-like_C"/>
</dbReference>
<accession>A0ABV4I7C8</accession>
<dbReference type="InterPro" id="IPR001647">
    <property type="entry name" value="HTH_TetR"/>
</dbReference>
<name>A0ABV4I7C8_9ACTN</name>
<dbReference type="Proteomes" id="UP001566476">
    <property type="component" value="Unassembled WGS sequence"/>
</dbReference>
<evidence type="ECO:0000259" key="5">
    <source>
        <dbReference type="PROSITE" id="PS50977"/>
    </source>
</evidence>
<dbReference type="PRINTS" id="PR00455">
    <property type="entry name" value="HTHTETR"/>
</dbReference>
<organism evidence="6 7">
    <name type="scientific">Kineococcus mangrovi</name>
    <dbReference type="NCBI Taxonomy" id="1660183"/>
    <lineage>
        <taxon>Bacteria</taxon>
        <taxon>Bacillati</taxon>
        <taxon>Actinomycetota</taxon>
        <taxon>Actinomycetes</taxon>
        <taxon>Kineosporiales</taxon>
        <taxon>Kineosporiaceae</taxon>
        <taxon>Kineococcus</taxon>
    </lineage>
</organism>
<dbReference type="PANTHER" id="PTHR30055">
    <property type="entry name" value="HTH-TYPE TRANSCRIPTIONAL REGULATOR RUTR"/>
    <property type="match status" value="1"/>
</dbReference>
<dbReference type="SUPFAM" id="SSF46689">
    <property type="entry name" value="Homeodomain-like"/>
    <property type="match status" value="1"/>
</dbReference>
<dbReference type="Pfam" id="PF00440">
    <property type="entry name" value="TetR_N"/>
    <property type="match status" value="1"/>
</dbReference>